<name>A0AAW6WDS4_9FUSO</name>
<sequence>MRSAKPKIKREIKYNEKQEVQTYKKPSQEEIDSIEIRMHLLNLATVVERHQSVWKTEKEENDGYLNPYYNMLLGRVKNLSHKVYDDTFKGKDEVGNDPWSKAIMVKTMTLCARAFGDPLPLSTDDRQQNLPRGFMGTLGAWASITKELSSNRLHYLLTKLNIQEEVLKILDCSARYMEMVYREITRNELLGGFRL</sequence>
<dbReference type="EMBL" id="JAMGTK010000028">
    <property type="protein sequence ID" value="MDK4512881.1"/>
    <property type="molecule type" value="Genomic_DNA"/>
</dbReference>
<protein>
    <submittedName>
        <fullName evidence="1">Uncharacterized protein</fullName>
    </submittedName>
</protein>
<evidence type="ECO:0000313" key="2">
    <source>
        <dbReference type="Proteomes" id="UP001173223"/>
    </source>
</evidence>
<reference evidence="1" key="1">
    <citation type="journal article" date="2022" name="Gene">
        <title>A genome-led study on the pathogenesis of Fusobacterium necrophorum infections.</title>
        <authorList>
            <person name="Thapa G."/>
            <person name="Jayal A."/>
            <person name="Sikazwe E."/>
            <person name="Perry T."/>
            <person name="Mohammed Al Balushi A."/>
            <person name="Livingstone P."/>
        </authorList>
    </citation>
    <scope>NUCLEOTIDE SEQUENCE</scope>
    <source>
        <strain evidence="1">BRON_8</strain>
    </source>
</reference>
<organism evidence="1 2">
    <name type="scientific">Fusobacterium necrophorum</name>
    <dbReference type="NCBI Taxonomy" id="859"/>
    <lineage>
        <taxon>Bacteria</taxon>
        <taxon>Fusobacteriati</taxon>
        <taxon>Fusobacteriota</taxon>
        <taxon>Fusobacteriia</taxon>
        <taxon>Fusobacteriales</taxon>
        <taxon>Fusobacteriaceae</taxon>
        <taxon>Fusobacterium</taxon>
    </lineage>
</organism>
<dbReference type="Proteomes" id="UP001173223">
    <property type="component" value="Unassembled WGS sequence"/>
</dbReference>
<dbReference type="AlphaFoldDB" id="A0AAW6WDS4"/>
<accession>A0AAW6WDS4</accession>
<keyword evidence="2" id="KW-1185">Reference proteome</keyword>
<reference evidence="1" key="2">
    <citation type="submission" date="2022-04" db="EMBL/GenBank/DDBJ databases">
        <authorList>
            <person name="Livingstone P.G."/>
        </authorList>
    </citation>
    <scope>NUCLEOTIDE SEQUENCE</scope>
    <source>
        <strain evidence="1">BRON_8</strain>
    </source>
</reference>
<evidence type="ECO:0000313" key="1">
    <source>
        <dbReference type="EMBL" id="MDK4512881.1"/>
    </source>
</evidence>
<proteinExistence type="predicted"/>
<comment type="caution">
    <text evidence="1">The sequence shown here is derived from an EMBL/GenBank/DDBJ whole genome shotgun (WGS) entry which is preliminary data.</text>
</comment>
<dbReference type="RefSeq" id="WP_285049368.1">
    <property type="nucleotide sequence ID" value="NZ_JAMGTK010000028.1"/>
</dbReference>
<gene>
    <name evidence="1" type="ORF">MWG07_11540</name>
</gene>